<organism evidence="2 3">
    <name type="scientific">Candidatus Liptonbacteria bacterium CG11_big_fil_rev_8_21_14_0_20_35_14</name>
    <dbReference type="NCBI Taxonomy" id="1974634"/>
    <lineage>
        <taxon>Bacteria</taxon>
        <taxon>Candidatus Liptoniibacteriota</taxon>
    </lineage>
</organism>
<reference evidence="2 3" key="1">
    <citation type="submission" date="2017-09" db="EMBL/GenBank/DDBJ databases">
        <title>Depth-based differentiation of microbial function through sediment-hosted aquifers and enrichment of novel symbionts in the deep terrestrial subsurface.</title>
        <authorList>
            <person name="Probst A.J."/>
            <person name="Ladd B."/>
            <person name="Jarett J.K."/>
            <person name="Geller-Mcgrath D.E."/>
            <person name="Sieber C.M."/>
            <person name="Emerson J.B."/>
            <person name="Anantharaman K."/>
            <person name="Thomas B.C."/>
            <person name="Malmstrom R."/>
            <person name="Stieglmeier M."/>
            <person name="Klingl A."/>
            <person name="Woyke T."/>
            <person name="Ryan C.M."/>
            <person name="Banfield J.F."/>
        </authorList>
    </citation>
    <scope>NUCLEOTIDE SEQUENCE [LARGE SCALE GENOMIC DNA]</scope>
    <source>
        <strain evidence="2">CG11_big_fil_rev_8_21_14_0_20_35_14</strain>
    </source>
</reference>
<proteinExistence type="predicted"/>
<evidence type="ECO:0000313" key="2">
    <source>
        <dbReference type="EMBL" id="PIR04812.1"/>
    </source>
</evidence>
<gene>
    <name evidence="2" type="ORF">COV57_02435</name>
</gene>
<name>A0A2H0N7C8_9BACT</name>
<dbReference type="Proteomes" id="UP000229893">
    <property type="component" value="Unassembled WGS sequence"/>
</dbReference>
<feature type="region of interest" description="Disordered" evidence="1">
    <location>
        <begin position="94"/>
        <end position="115"/>
    </location>
</feature>
<dbReference type="AlphaFoldDB" id="A0A2H0N7C8"/>
<feature type="compositionally biased region" description="Basic and acidic residues" evidence="1">
    <location>
        <begin position="96"/>
        <end position="115"/>
    </location>
</feature>
<sequence length="115" mass="13705">MKNLSNQEISNIFLEIFPNQKKQGEKIKDCSIDIFSLIKKNLEIIEQQEGSIFFLRQCKIQPRTERIIVTIVRSGEEVAKTMYKKPVKKTNVQFGDRLDPDKREKFEDNHWNQQY</sequence>
<dbReference type="EMBL" id="PCWO01000034">
    <property type="protein sequence ID" value="PIR04812.1"/>
    <property type="molecule type" value="Genomic_DNA"/>
</dbReference>
<accession>A0A2H0N7C8</accession>
<protein>
    <submittedName>
        <fullName evidence="2">Uncharacterized protein</fullName>
    </submittedName>
</protein>
<evidence type="ECO:0000313" key="3">
    <source>
        <dbReference type="Proteomes" id="UP000229893"/>
    </source>
</evidence>
<comment type="caution">
    <text evidence="2">The sequence shown here is derived from an EMBL/GenBank/DDBJ whole genome shotgun (WGS) entry which is preliminary data.</text>
</comment>
<evidence type="ECO:0000256" key="1">
    <source>
        <dbReference type="SAM" id="MobiDB-lite"/>
    </source>
</evidence>